<dbReference type="InterPro" id="IPR041087">
    <property type="entry name" value="TBK1_ULD"/>
</dbReference>
<proteinExistence type="predicted"/>
<dbReference type="InterPro" id="IPR041309">
    <property type="entry name" value="TBK1_CC1"/>
</dbReference>
<dbReference type="InterPro" id="IPR000719">
    <property type="entry name" value="Prot_kinase_dom"/>
</dbReference>
<dbReference type="InterPro" id="IPR017441">
    <property type="entry name" value="Protein_kinase_ATP_BS"/>
</dbReference>
<keyword evidence="7 8" id="KW-0067">ATP-binding</keyword>
<gene>
    <name evidence="11" type="ORF">APTSU1_000063100</name>
</gene>
<keyword evidence="2" id="KW-0963">Cytoplasm</keyword>
<evidence type="ECO:0000256" key="9">
    <source>
        <dbReference type="SAM" id="MobiDB-lite"/>
    </source>
</evidence>
<dbReference type="Pfam" id="PF00069">
    <property type="entry name" value="Pkinase"/>
    <property type="match status" value="1"/>
</dbReference>
<comment type="subcellular location">
    <subcellularLocation>
        <location evidence="1">Cytoplasm</location>
    </subcellularLocation>
</comment>
<comment type="caution">
    <text evidence="11">The sequence shown here is derived from an EMBL/GenBank/DDBJ whole genome shotgun (WGS) entry which is preliminary data.</text>
</comment>
<dbReference type="EMBL" id="BAAFST010000001">
    <property type="protein sequence ID" value="GAB1285401.1"/>
    <property type="molecule type" value="Genomic_DNA"/>
</dbReference>
<dbReference type="Pfam" id="PF18396">
    <property type="entry name" value="TBK1_ULD"/>
    <property type="match status" value="1"/>
</dbReference>
<accession>A0ABQ0EF22</accession>
<evidence type="ECO:0000256" key="1">
    <source>
        <dbReference type="ARBA" id="ARBA00004496"/>
    </source>
</evidence>
<feature type="compositionally biased region" description="Low complexity" evidence="9">
    <location>
        <begin position="843"/>
        <end position="853"/>
    </location>
</feature>
<feature type="region of interest" description="Disordered" evidence="9">
    <location>
        <begin position="759"/>
        <end position="779"/>
    </location>
</feature>
<evidence type="ECO:0000259" key="10">
    <source>
        <dbReference type="PROSITE" id="PS50011"/>
    </source>
</evidence>
<protein>
    <submittedName>
        <fullName evidence="11">Inhibitor of nuclear factor kappa-B kinase subunit epsilon</fullName>
    </submittedName>
</protein>
<evidence type="ECO:0000256" key="2">
    <source>
        <dbReference type="ARBA" id="ARBA00022490"/>
    </source>
</evidence>
<dbReference type="Gene3D" id="1.10.510.10">
    <property type="entry name" value="Transferase(Phosphotransferase) domain 1"/>
    <property type="match status" value="1"/>
</dbReference>
<evidence type="ECO:0000313" key="11">
    <source>
        <dbReference type="EMBL" id="GAB1285401.1"/>
    </source>
</evidence>
<evidence type="ECO:0000256" key="8">
    <source>
        <dbReference type="PROSITE-ProRule" id="PRU10141"/>
    </source>
</evidence>
<evidence type="ECO:0000256" key="7">
    <source>
        <dbReference type="ARBA" id="ARBA00022840"/>
    </source>
</evidence>
<evidence type="ECO:0000313" key="12">
    <source>
        <dbReference type="Proteomes" id="UP001623349"/>
    </source>
</evidence>
<dbReference type="InterPro" id="IPR051180">
    <property type="entry name" value="IKK"/>
</dbReference>
<keyword evidence="12" id="KW-1185">Reference proteome</keyword>
<dbReference type="CDD" id="cd17128">
    <property type="entry name" value="Ubl_IKKE"/>
    <property type="match status" value="1"/>
</dbReference>
<name>A0ABQ0EF22_APOSI</name>
<dbReference type="PROSITE" id="PS50011">
    <property type="entry name" value="PROTEIN_KINASE_DOM"/>
    <property type="match status" value="1"/>
</dbReference>
<feature type="domain" description="Protein kinase" evidence="10">
    <location>
        <begin position="51"/>
        <end position="357"/>
    </location>
</feature>
<dbReference type="PANTHER" id="PTHR22969:SF10">
    <property type="entry name" value="INHIBITOR OF NUCLEAR FACTOR KAPPA-B KINASE SUBUNIT EPSILON"/>
    <property type="match status" value="1"/>
</dbReference>
<dbReference type="SMART" id="SM00220">
    <property type="entry name" value="S_TKc"/>
    <property type="match status" value="1"/>
</dbReference>
<dbReference type="Pfam" id="PF18394">
    <property type="entry name" value="TBK1_CCD1"/>
    <property type="match status" value="2"/>
</dbReference>
<reference evidence="11 12" key="1">
    <citation type="submission" date="2024-08" db="EMBL/GenBank/DDBJ databases">
        <title>The draft genome of Apodemus speciosus.</title>
        <authorList>
            <person name="Nabeshima K."/>
            <person name="Suzuki S."/>
            <person name="Onuma M."/>
        </authorList>
    </citation>
    <scope>NUCLEOTIDE SEQUENCE [LARGE SCALE GENOMIC DNA]</scope>
    <source>
        <strain evidence="11">IB14-021</strain>
    </source>
</reference>
<evidence type="ECO:0000256" key="3">
    <source>
        <dbReference type="ARBA" id="ARBA00022527"/>
    </source>
</evidence>
<dbReference type="Proteomes" id="UP001623349">
    <property type="component" value="Unassembled WGS sequence"/>
</dbReference>
<dbReference type="GO" id="GO:0016301">
    <property type="term" value="F:kinase activity"/>
    <property type="evidence" value="ECO:0007669"/>
    <property type="project" value="UniProtKB-KW"/>
</dbReference>
<dbReference type="SUPFAM" id="SSF56112">
    <property type="entry name" value="Protein kinase-like (PK-like)"/>
    <property type="match status" value="1"/>
</dbReference>
<dbReference type="Gene3D" id="3.30.200.20">
    <property type="entry name" value="Phosphorylase Kinase, domain 1"/>
    <property type="match status" value="1"/>
</dbReference>
<keyword evidence="3" id="KW-0723">Serine/threonine-protein kinase</keyword>
<keyword evidence="5 8" id="KW-0547">Nucleotide-binding</keyword>
<dbReference type="PROSITE" id="PS00107">
    <property type="entry name" value="PROTEIN_KINASE_ATP"/>
    <property type="match status" value="1"/>
</dbReference>
<evidence type="ECO:0000256" key="6">
    <source>
        <dbReference type="ARBA" id="ARBA00022777"/>
    </source>
</evidence>
<dbReference type="InterPro" id="IPR011009">
    <property type="entry name" value="Kinase-like_dom_sf"/>
</dbReference>
<dbReference type="Gene3D" id="1.20.1270.420">
    <property type="match status" value="2"/>
</dbReference>
<keyword evidence="4" id="KW-0808">Transferase</keyword>
<evidence type="ECO:0000256" key="4">
    <source>
        <dbReference type="ARBA" id="ARBA00022679"/>
    </source>
</evidence>
<dbReference type="PANTHER" id="PTHR22969">
    <property type="entry name" value="IKB KINASE"/>
    <property type="match status" value="1"/>
</dbReference>
<sequence>MGDGAQLLDLPQTESITHTCQGESLPDSGPLGVQEEDSQAQEMQSTTNYLWHTDDLLGQGATASVYKARNKKSGEVVAVKVFNSASYRRPPEVQEREFEVLRRLNHQNIVKLFAVEETGGSRQKVLVMEYCSSGSLLSVLEDPENTFGLPEEEFLVVLRCVVAGMNHLRENGIVHRDIKPGNIMRLVGEDGQSIYKLSDFGAARKLDDDEKFVSVYGTEEYLHPDLYERAVLRKPQQKAFGVTVDLWSIGVTLYHAATGSLPFIPFGGPRRNKEIMYRITTEKPAGAISGTQKQENGPLEWGYSLPITCRLSMGLQSQLVPILANILEVEQTKCWGFDQFFAETSDILQRTVIHVFSLPQAVLHHVYIHAHNTTAIFLEAVYEQTNVAPKHQEYLFEGHPCVLQPSLSAQHIAHTAASSPLTLFSTASDTPKGLAFRDHDNSFFSFGSCLVLLRAALDVPKFVPKVDLQADYSTAKGVLGAGYQALWLARVLLDGQALMLRGLHWVLEVLQNTCQQTLEVTRTALLFLSSSLGTERFSSGAGMADVQELKEATELRSRLQTFSEVLSKCSHNVTETQRSLNCLGGELLKSWDQIHADNRRYPEDSVLFGQNAPHLQTIQEIQDEASCLGPGGRAGACAGPLAFTSAGPGPCSRGDDGKVEGQTRLLLIGLSYNEEQIHKLDKVNFSHLARRLLRVFQEECVQTYQVSLVTHGKRMRQVQKAQNHLHLIGHSVATCNSEAREAQESLSKIFDQLLLDRASEQRAEGSPQSPHPSPDPKDLVFHMQELCKDMKLLAFDLQDNNRLIERCVPGVDATVSHPETTAQTTDIVAQTLSPAPSAPSFPPSQSAQAGAPPDSTPPVGGDQRWYISR</sequence>
<keyword evidence="6 11" id="KW-0418">Kinase</keyword>
<organism evidence="11 12">
    <name type="scientific">Apodemus speciosus</name>
    <name type="common">Large Japanese field mouse</name>
    <dbReference type="NCBI Taxonomy" id="105296"/>
    <lineage>
        <taxon>Eukaryota</taxon>
        <taxon>Metazoa</taxon>
        <taxon>Chordata</taxon>
        <taxon>Craniata</taxon>
        <taxon>Vertebrata</taxon>
        <taxon>Euteleostomi</taxon>
        <taxon>Mammalia</taxon>
        <taxon>Eutheria</taxon>
        <taxon>Euarchontoglires</taxon>
        <taxon>Glires</taxon>
        <taxon>Rodentia</taxon>
        <taxon>Myomorpha</taxon>
        <taxon>Muroidea</taxon>
        <taxon>Muridae</taxon>
        <taxon>Murinae</taxon>
        <taxon>Apodemus</taxon>
    </lineage>
</organism>
<dbReference type="Gene3D" id="3.10.20.90">
    <property type="entry name" value="Phosphatidylinositol 3-kinase Catalytic Subunit, Chain A, domain 1"/>
    <property type="match status" value="1"/>
</dbReference>
<feature type="binding site" evidence="8">
    <location>
        <position position="80"/>
    </location>
    <ligand>
        <name>ATP</name>
        <dbReference type="ChEBI" id="CHEBI:30616"/>
    </ligand>
</feature>
<feature type="region of interest" description="Disordered" evidence="9">
    <location>
        <begin position="831"/>
        <end position="869"/>
    </location>
</feature>
<evidence type="ECO:0000256" key="5">
    <source>
        <dbReference type="ARBA" id="ARBA00022741"/>
    </source>
</evidence>